<keyword evidence="1" id="KW-0472">Membrane</keyword>
<gene>
    <name evidence="3" type="ORF">HLUCCA11_16990</name>
</gene>
<proteinExistence type="predicted"/>
<dbReference type="Proteomes" id="UP000050465">
    <property type="component" value="Unassembled WGS sequence"/>
</dbReference>
<feature type="transmembrane region" description="Helical" evidence="1">
    <location>
        <begin position="31"/>
        <end position="49"/>
    </location>
</feature>
<evidence type="ECO:0000256" key="1">
    <source>
        <dbReference type="SAM" id="Phobius"/>
    </source>
</evidence>
<dbReference type="Pfam" id="PF20522">
    <property type="entry name" value="DUF6737"/>
    <property type="match status" value="1"/>
</dbReference>
<keyword evidence="1" id="KW-0812">Transmembrane</keyword>
<accession>A0A0N8KMI7</accession>
<dbReference type="STRING" id="1666911.HLUCCA11_16990"/>
<feature type="transmembrane region" description="Helical" evidence="1">
    <location>
        <begin position="61"/>
        <end position="80"/>
    </location>
</feature>
<feature type="domain" description="DUF6737" evidence="2">
    <location>
        <begin position="20"/>
        <end position="75"/>
    </location>
</feature>
<dbReference type="PANTHER" id="PTHR36046:SF1">
    <property type="entry name" value="DUF6737 DOMAIN-CONTAINING PROTEIN"/>
    <property type="match status" value="1"/>
</dbReference>
<dbReference type="EMBL" id="LJZR01000026">
    <property type="protein sequence ID" value="KPQ33850.1"/>
    <property type="molecule type" value="Genomic_DNA"/>
</dbReference>
<name>A0A0N8KMI7_9CYAN</name>
<evidence type="ECO:0000313" key="4">
    <source>
        <dbReference type="Proteomes" id="UP000050465"/>
    </source>
</evidence>
<dbReference type="AlphaFoldDB" id="A0A0N8KMI7"/>
<dbReference type="InterPro" id="IPR046625">
    <property type="entry name" value="DUF6737"/>
</dbReference>
<evidence type="ECO:0000259" key="2">
    <source>
        <dbReference type="Pfam" id="PF20522"/>
    </source>
</evidence>
<keyword evidence="1" id="KW-1133">Transmembrane helix</keyword>
<organism evidence="3 4">
    <name type="scientific">Phormidesmis priestleyi Ana</name>
    <dbReference type="NCBI Taxonomy" id="1666911"/>
    <lineage>
        <taxon>Bacteria</taxon>
        <taxon>Bacillati</taxon>
        <taxon>Cyanobacteriota</taxon>
        <taxon>Cyanophyceae</taxon>
        <taxon>Leptolyngbyales</taxon>
        <taxon>Leptolyngbyaceae</taxon>
        <taxon>Phormidesmis</taxon>
    </lineage>
</organism>
<dbReference type="PANTHER" id="PTHR36046">
    <property type="entry name" value="PROTEIN, PUTATIVE-RELATED"/>
    <property type="match status" value="1"/>
</dbReference>
<dbReference type="PATRIC" id="fig|1666911.3.peg.1165"/>
<comment type="caution">
    <text evidence="3">The sequence shown here is derived from an EMBL/GenBank/DDBJ whole genome shotgun (WGS) entry which is preliminary data.</text>
</comment>
<sequence length="90" mass="10234">MRENEETTEQIASSSQIASSLWQTKPWWCQPWSIVLTGLTIPTASWLLLHRLWITLPVASAIALWWILFLGIVPAQYAAAVESHKEQNMS</sequence>
<protein>
    <recommendedName>
        <fullName evidence="2">DUF6737 domain-containing protein</fullName>
    </recommendedName>
</protein>
<reference evidence="3 4" key="1">
    <citation type="submission" date="2015-09" db="EMBL/GenBank/DDBJ databases">
        <title>Identification and resolution of microdiversity through metagenomic sequencing of parallel consortia.</title>
        <authorList>
            <person name="Nelson W.C."/>
            <person name="Romine M.F."/>
            <person name="Lindemann S.R."/>
        </authorList>
    </citation>
    <scope>NUCLEOTIDE SEQUENCE [LARGE SCALE GENOMIC DNA]</scope>
    <source>
        <strain evidence="3">Ana</strain>
    </source>
</reference>
<evidence type="ECO:0000313" key="3">
    <source>
        <dbReference type="EMBL" id="KPQ33850.1"/>
    </source>
</evidence>